<feature type="compositionally biased region" description="Basic residues" evidence="1">
    <location>
        <begin position="78"/>
        <end position="87"/>
    </location>
</feature>
<evidence type="ECO:0000313" key="3">
    <source>
        <dbReference type="Proteomes" id="UP000253529"/>
    </source>
</evidence>
<feature type="region of interest" description="Disordered" evidence="1">
    <location>
        <begin position="36"/>
        <end position="87"/>
    </location>
</feature>
<reference evidence="2 3" key="1">
    <citation type="submission" date="2018-06" db="EMBL/GenBank/DDBJ databases">
        <title>Genomic Encyclopedia of Type Strains, Phase IV (KMG-IV): sequencing the most valuable type-strain genomes for metagenomic binning, comparative biology and taxonomic classification.</title>
        <authorList>
            <person name="Goeker M."/>
        </authorList>
    </citation>
    <scope>NUCLEOTIDE SEQUENCE [LARGE SCALE GENOMIC DNA]</scope>
    <source>
        <strain evidence="2 3">DSM 24875</strain>
    </source>
</reference>
<gene>
    <name evidence="2" type="ORF">DFR50_13728</name>
</gene>
<protein>
    <submittedName>
        <fullName evidence="2">Uncharacterized protein</fullName>
    </submittedName>
</protein>
<evidence type="ECO:0000313" key="2">
    <source>
        <dbReference type="EMBL" id="RBP05043.1"/>
    </source>
</evidence>
<name>A0A366ERK1_9HYPH</name>
<proteinExistence type="predicted"/>
<dbReference type="EMBL" id="QNRK01000037">
    <property type="protein sequence ID" value="RBP05043.1"/>
    <property type="molecule type" value="Genomic_DNA"/>
</dbReference>
<feature type="compositionally biased region" description="Basic and acidic residues" evidence="1">
    <location>
        <begin position="66"/>
        <end position="77"/>
    </location>
</feature>
<evidence type="ECO:0000256" key="1">
    <source>
        <dbReference type="SAM" id="MobiDB-lite"/>
    </source>
</evidence>
<organism evidence="2 3">
    <name type="scientific">Roseiarcus fermentans</name>
    <dbReference type="NCBI Taxonomy" id="1473586"/>
    <lineage>
        <taxon>Bacteria</taxon>
        <taxon>Pseudomonadati</taxon>
        <taxon>Pseudomonadota</taxon>
        <taxon>Alphaproteobacteria</taxon>
        <taxon>Hyphomicrobiales</taxon>
        <taxon>Roseiarcaceae</taxon>
        <taxon>Roseiarcus</taxon>
    </lineage>
</organism>
<comment type="caution">
    <text evidence="2">The sequence shown here is derived from an EMBL/GenBank/DDBJ whole genome shotgun (WGS) entry which is preliminary data.</text>
</comment>
<dbReference type="AlphaFoldDB" id="A0A366ERK1"/>
<sequence>MGRSFGDVDGKGPVVALTPTRGQVIGSLAAPCAARTGAPKLPPSALGPNGRVRSPRLVPLTAGQSRNHDSRDQVLHGRERRLRRPPV</sequence>
<dbReference type="Proteomes" id="UP000253529">
    <property type="component" value="Unassembled WGS sequence"/>
</dbReference>
<accession>A0A366ERK1</accession>
<keyword evidence="3" id="KW-1185">Reference proteome</keyword>